<evidence type="ECO:0000313" key="2">
    <source>
        <dbReference type="Proteomes" id="UP000028194"/>
    </source>
</evidence>
<dbReference type="OrthoDB" id="9412at2157"/>
<dbReference type="KEGG" id="nev:NTE_03004"/>
<organism evidence="1 2">
    <name type="scientific">Candidatus Nitrososphaera evergladensis SR1</name>
    <dbReference type="NCBI Taxonomy" id="1459636"/>
    <lineage>
        <taxon>Archaea</taxon>
        <taxon>Nitrososphaerota</taxon>
        <taxon>Nitrososphaeria</taxon>
        <taxon>Nitrososphaerales</taxon>
        <taxon>Nitrososphaeraceae</taxon>
        <taxon>Nitrososphaera</taxon>
    </lineage>
</organism>
<name>A0A075N0N8_9ARCH</name>
<accession>A0A075N0N8</accession>
<dbReference type="Proteomes" id="UP000028194">
    <property type="component" value="Chromosome"/>
</dbReference>
<gene>
    <name evidence="1" type="ORF">NTE_03004</name>
</gene>
<dbReference type="GeneID" id="41598674"/>
<reference evidence="1 2" key="1">
    <citation type="journal article" date="2014" name="PLoS ONE">
        <title>Genome Sequence of Candidatus Nitrososphaera evergladensis from Group I.1b Enriched from Everglades Soil Reveals Novel Genomic Features of the Ammonia-Oxidizing Archaea.</title>
        <authorList>
            <person name="Zhalnina K.V."/>
            <person name="Dias R."/>
            <person name="Leonard M.T."/>
            <person name="Dorr de Quadros P."/>
            <person name="Camargo F.A."/>
            <person name="Drew J.C."/>
            <person name="Farmerie W.G."/>
            <person name="Daroub S.H."/>
            <person name="Triplett E.W."/>
        </authorList>
    </citation>
    <scope>NUCLEOTIDE SEQUENCE [LARGE SCALE GENOMIC DNA]</scope>
    <source>
        <strain evidence="1 2">SR1</strain>
    </source>
</reference>
<dbReference type="eggNOG" id="arCOG08805">
    <property type="taxonomic scope" value="Archaea"/>
</dbReference>
<protein>
    <submittedName>
        <fullName evidence="1">Uncharacterized protein</fullName>
    </submittedName>
</protein>
<dbReference type="RefSeq" id="WP_148701509.1">
    <property type="nucleotide sequence ID" value="NZ_CP007174.1"/>
</dbReference>
<dbReference type="AlphaFoldDB" id="A0A075N0N8"/>
<dbReference type="EMBL" id="CP007174">
    <property type="protein sequence ID" value="AIF85039.1"/>
    <property type="molecule type" value="Genomic_DNA"/>
</dbReference>
<keyword evidence="2" id="KW-1185">Reference proteome</keyword>
<proteinExistence type="predicted"/>
<dbReference type="HOGENOM" id="CLU_100103_1_0_2"/>
<sequence>MSPKLKNESVTFRISGDILLAMRQLSQEGGVSLNTLVNNVLKSYVDWESTAVKAGFGVFQREVVKEAINSLDEDTLKKIAANTADTYKDMLLLMKGSSDLDSFIYMVKERAKRAGFNLREFEEEEGKKIVLQHDMGANWSTYCKIYHEKVINSIGHPVKIETTDNSLIIWVPKAK</sequence>
<evidence type="ECO:0000313" key="1">
    <source>
        <dbReference type="EMBL" id="AIF85039.1"/>
    </source>
</evidence>